<feature type="chain" id="PRO_5017727166" description="TMhelix containing protein" evidence="1">
    <location>
        <begin position="26"/>
        <end position="71"/>
    </location>
</feature>
<feature type="signal peptide" evidence="1">
    <location>
        <begin position="1"/>
        <end position="25"/>
    </location>
</feature>
<evidence type="ECO:0008006" key="4">
    <source>
        <dbReference type="Google" id="ProtNLM"/>
    </source>
</evidence>
<comment type="caution">
    <text evidence="2">The sequence shown here is derived from an EMBL/GenBank/DDBJ whole genome shotgun (WGS) entry which is preliminary data.</text>
</comment>
<dbReference type="Gene3D" id="1.20.5.340">
    <property type="match status" value="1"/>
</dbReference>
<reference evidence="3" key="1">
    <citation type="submission" date="2018-08" db="EMBL/GenBank/DDBJ databases">
        <title>Thalassotalea euphylliae genome.</title>
        <authorList>
            <person name="Summers S."/>
            <person name="Rice S.A."/>
            <person name="Freckelton M.L."/>
            <person name="Nedved B.T."/>
            <person name="Hadfield M.G."/>
        </authorList>
    </citation>
    <scope>NUCLEOTIDE SEQUENCE [LARGE SCALE GENOMIC DNA]</scope>
    <source>
        <strain evidence="3">H3</strain>
    </source>
</reference>
<dbReference type="AlphaFoldDB" id="A0A3E0U4G5"/>
<dbReference type="RefSeq" id="WP_116015665.1">
    <property type="nucleotide sequence ID" value="NZ_QUOT01000001.1"/>
</dbReference>
<evidence type="ECO:0000313" key="3">
    <source>
        <dbReference type="Proteomes" id="UP000256899"/>
    </source>
</evidence>
<organism evidence="2 3">
    <name type="scientific">Thalassotalea euphylliae</name>
    <dbReference type="NCBI Taxonomy" id="1655234"/>
    <lineage>
        <taxon>Bacteria</taxon>
        <taxon>Pseudomonadati</taxon>
        <taxon>Pseudomonadota</taxon>
        <taxon>Gammaproteobacteria</taxon>
        <taxon>Alteromonadales</taxon>
        <taxon>Colwelliaceae</taxon>
        <taxon>Thalassotalea</taxon>
    </lineage>
</organism>
<keyword evidence="1" id="KW-0732">Signal</keyword>
<keyword evidence="3" id="KW-1185">Reference proteome</keyword>
<sequence>MTDFAKTVVAILVSVALSSAGTISALTTKIDNVDNSVTEIKSQITAYDGRLKAVEIKQAVNEALRQVKGEK</sequence>
<gene>
    <name evidence="2" type="ORF">DXX94_10365</name>
</gene>
<evidence type="ECO:0000256" key="1">
    <source>
        <dbReference type="SAM" id="SignalP"/>
    </source>
</evidence>
<dbReference type="EMBL" id="QUOT01000001">
    <property type="protein sequence ID" value="REL31085.1"/>
    <property type="molecule type" value="Genomic_DNA"/>
</dbReference>
<proteinExistence type="predicted"/>
<protein>
    <recommendedName>
        <fullName evidence="4">TMhelix containing protein</fullName>
    </recommendedName>
</protein>
<name>A0A3E0U4G5_9GAMM</name>
<dbReference type="Proteomes" id="UP000256899">
    <property type="component" value="Unassembled WGS sequence"/>
</dbReference>
<accession>A0A3E0U4G5</accession>
<evidence type="ECO:0000313" key="2">
    <source>
        <dbReference type="EMBL" id="REL31085.1"/>
    </source>
</evidence>